<evidence type="ECO:0000313" key="18">
    <source>
        <dbReference type="Proteomes" id="UP000694925"/>
    </source>
</evidence>
<dbReference type="Gene3D" id="3.30.40.10">
    <property type="entry name" value="Zinc/RING finger domain, C3HC4 (zinc finger)"/>
    <property type="match status" value="1"/>
</dbReference>
<evidence type="ECO:0000256" key="9">
    <source>
        <dbReference type="ARBA" id="ARBA00023163"/>
    </source>
</evidence>
<dbReference type="GO" id="GO:0000209">
    <property type="term" value="P:protein polyubiquitination"/>
    <property type="evidence" value="ECO:0007669"/>
    <property type="project" value="TreeGrafter"/>
</dbReference>
<dbReference type="InterPro" id="IPR058745">
    <property type="entry name" value="PWI_Topors"/>
</dbReference>
<accession>A0AAJ7J5S0</accession>
<evidence type="ECO:0000256" key="7">
    <source>
        <dbReference type="ARBA" id="ARBA00022833"/>
    </source>
</evidence>
<dbReference type="RefSeq" id="XP_017884873.1">
    <property type="nucleotide sequence ID" value="XM_018029384.2"/>
</dbReference>
<evidence type="ECO:0000256" key="3">
    <source>
        <dbReference type="ARBA" id="ARBA00022679"/>
    </source>
</evidence>
<feature type="region of interest" description="Disordered" evidence="16">
    <location>
        <begin position="1"/>
        <end position="38"/>
    </location>
</feature>
<dbReference type="PANTHER" id="PTHR46077:SF1">
    <property type="entry name" value="TOP1 BINDING ARGININE_SERINE RICH PROTEIN, E3 UBIQUITIN LIGASE"/>
    <property type="match status" value="1"/>
</dbReference>
<feature type="compositionally biased region" description="Low complexity" evidence="16">
    <location>
        <begin position="538"/>
        <end position="558"/>
    </location>
</feature>
<comment type="catalytic activity">
    <reaction evidence="1">
        <text>S-ubiquitinyl-[E2 ubiquitin-conjugating enzyme]-L-cysteine + [acceptor protein]-L-lysine = [E2 ubiquitin-conjugating enzyme]-L-cysteine + N(6)-ubiquitinyl-[acceptor protein]-L-lysine.</text>
        <dbReference type="EC" id="2.3.2.27"/>
    </reaction>
</comment>
<evidence type="ECO:0000259" key="17">
    <source>
        <dbReference type="PROSITE" id="PS50089"/>
    </source>
</evidence>
<evidence type="ECO:0000256" key="2">
    <source>
        <dbReference type="ARBA" id="ARBA00012483"/>
    </source>
</evidence>
<feature type="compositionally biased region" description="Basic and acidic residues" evidence="16">
    <location>
        <begin position="693"/>
        <end position="705"/>
    </location>
</feature>
<dbReference type="Pfam" id="PF26084">
    <property type="entry name" value="PWI_Topors"/>
    <property type="match status" value="1"/>
</dbReference>
<feature type="compositionally biased region" description="Basic and acidic residues" evidence="16">
    <location>
        <begin position="712"/>
        <end position="722"/>
    </location>
</feature>
<feature type="compositionally biased region" description="Basic and acidic residues" evidence="16">
    <location>
        <begin position="587"/>
        <end position="597"/>
    </location>
</feature>
<dbReference type="InterPro" id="IPR018957">
    <property type="entry name" value="Znf_C3HC4_RING-type"/>
</dbReference>
<dbReference type="EC" id="2.3.2.27" evidence="2"/>
<keyword evidence="18" id="KW-1185">Reference proteome</keyword>
<feature type="compositionally biased region" description="Basic residues" evidence="16">
    <location>
        <begin position="751"/>
        <end position="772"/>
    </location>
</feature>
<keyword evidence="4" id="KW-0479">Metal-binding</keyword>
<dbReference type="SMART" id="SM00184">
    <property type="entry name" value="RING"/>
    <property type="match status" value="1"/>
</dbReference>
<evidence type="ECO:0000256" key="12">
    <source>
        <dbReference type="ARBA" id="ARBA00076940"/>
    </source>
</evidence>
<feature type="compositionally biased region" description="Basic residues" evidence="16">
    <location>
        <begin position="523"/>
        <end position="537"/>
    </location>
</feature>
<feature type="domain" description="RING-type" evidence="17">
    <location>
        <begin position="43"/>
        <end position="82"/>
    </location>
</feature>
<evidence type="ECO:0000256" key="13">
    <source>
        <dbReference type="ARBA" id="ARBA00079040"/>
    </source>
</evidence>
<dbReference type="GO" id="GO:0006513">
    <property type="term" value="P:protein monoubiquitination"/>
    <property type="evidence" value="ECO:0007669"/>
    <property type="project" value="TreeGrafter"/>
</dbReference>
<dbReference type="Proteomes" id="UP000694925">
    <property type="component" value="Unplaced"/>
</dbReference>
<keyword evidence="7" id="KW-0862">Zinc</keyword>
<keyword evidence="6" id="KW-0833">Ubl conjugation pathway</keyword>
<evidence type="ECO:0000256" key="5">
    <source>
        <dbReference type="ARBA" id="ARBA00022771"/>
    </source>
</evidence>
<dbReference type="InterPro" id="IPR013083">
    <property type="entry name" value="Znf_RING/FYVE/PHD"/>
</dbReference>
<keyword evidence="8" id="KW-0805">Transcription regulation</keyword>
<dbReference type="KEGG" id="ccal:108627844"/>
<dbReference type="InterPro" id="IPR058746">
    <property type="entry name" value="Znf_RING-type_Topors"/>
</dbReference>
<organism evidence="18 19">
    <name type="scientific">Ceratina calcarata</name>
    <dbReference type="NCBI Taxonomy" id="156304"/>
    <lineage>
        <taxon>Eukaryota</taxon>
        <taxon>Metazoa</taxon>
        <taxon>Ecdysozoa</taxon>
        <taxon>Arthropoda</taxon>
        <taxon>Hexapoda</taxon>
        <taxon>Insecta</taxon>
        <taxon>Pterygota</taxon>
        <taxon>Neoptera</taxon>
        <taxon>Endopterygota</taxon>
        <taxon>Hymenoptera</taxon>
        <taxon>Apocrita</taxon>
        <taxon>Aculeata</taxon>
        <taxon>Apoidea</taxon>
        <taxon>Anthophila</taxon>
        <taxon>Apidae</taxon>
        <taxon>Ceratina</taxon>
        <taxon>Zadontomerus</taxon>
    </lineage>
</organism>
<feature type="compositionally biased region" description="Low complexity" evidence="16">
    <location>
        <begin position="665"/>
        <end position="680"/>
    </location>
</feature>
<dbReference type="PROSITE" id="PS50089">
    <property type="entry name" value="ZF_RING_2"/>
    <property type="match status" value="1"/>
</dbReference>
<dbReference type="GO" id="GO:0008270">
    <property type="term" value="F:zinc ion binding"/>
    <property type="evidence" value="ECO:0007669"/>
    <property type="project" value="UniProtKB-KW"/>
</dbReference>
<evidence type="ECO:0000256" key="15">
    <source>
        <dbReference type="PROSITE-ProRule" id="PRU00175"/>
    </source>
</evidence>
<keyword evidence="3" id="KW-0808">Transferase</keyword>
<dbReference type="GeneID" id="108627844"/>
<feature type="region of interest" description="Disordered" evidence="16">
    <location>
        <begin position="435"/>
        <end position="789"/>
    </location>
</feature>
<evidence type="ECO:0000256" key="14">
    <source>
        <dbReference type="ARBA" id="ARBA00079184"/>
    </source>
</evidence>
<dbReference type="PROSITE" id="PS00518">
    <property type="entry name" value="ZF_RING_1"/>
    <property type="match status" value="1"/>
</dbReference>
<feature type="compositionally biased region" description="Basic residues" evidence="16">
    <location>
        <begin position="483"/>
        <end position="497"/>
    </location>
</feature>
<gene>
    <name evidence="19" type="primary">LOC108627844</name>
</gene>
<dbReference type="Pfam" id="PF00097">
    <property type="entry name" value="zf-C3HC4"/>
    <property type="match status" value="1"/>
</dbReference>
<evidence type="ECO:0000256" key="16">
    <source>
        <dbReference type="SAM" id="MobiDB-lite"/>
    </source>
</evidence>
<evidence type="ECO:0000256" key="8">
    <source>
        <dbReference type="ARBA" id="ARBA00023015"/>
    </source>
</evidence>
<dbReference type="CDD" id="cd16574">
    <property type="entry name" value="RING-HC_Topors"/>
    <property type="match status" value="1"/>
</dbReference>
<keyword evidence="5 15" id="KW-0863">Zinc-finger</keyword>
<feature type="compositionally biased region" description="Basic residues" evidence="16">
    <location>
        <begin position="572"/>
        <end position="586"/>
    </location>
</feature>
<dbReference type="GO" id="GO:0005634">
    <property type="term" value="C:nucleus"/>
    <property type="evidence" value="ECO:0007669"/>
    <property type="project" value="UniProtKB-ARBA"/>
</dbReference>
<keyword evidence="9" id="KW-0804">Transcription</keyword>
<feature type="compositionally biased region" description="Basic and acidic residues" evidence="16">
    <location>
        <begin position="561"/>
        <end position="571"/>
    </location>
</feature>
<name>A0AAJ7J5S0_9HYME</name>
<proteinExistence type="predicted"/>
<dbReference type="PANTHER" id="PTHR46077">
    <property type="entry name" value="E3 UBIQUITIN-PROTEIN LIGASE TOPORS"/>
    <property type="match status" value="1"/>
</dbReference>
<dbReference type="FunFam" id="3.30.40.10:FF:000136">
    <property type="entry name" value="E3 ubiquitin-protein ligase Topors"/>
    <property type="match status" value="1"/>
</dbReference>
<evidence type="ECO:0000256" key="1">
    <source>
        <dbReference type="ARBA" id="ARBA00000900"/>
    </source>
</evidence>
<dbReference type="CTD" id="10210"/>
<dbReference type="AlphaFoldDB" id="A0AAJ7J5S0"/>
<dbReference type="GO" id="GO:0061630">
    <property type="term" value="F:ubiquitin protein ligase activity"/>
    <property type="evidence" value="ECO:0007669"/>
    <property type="project" value="UniProtKB-EC"/>
</dbReference>
<evidence type="ECO:0000256" key="11">
    <source>
        <dbReference type="ARBA" id="ARBA00076856"/>
    </source>
</evidence>
<dbReference type="InterPro" id="IPR001841">
    <property type="entry name" value="Znf_RING"/>
</dbReference>
<sequence length="789" mass="89322">MEGPLEIKDSAVVAEEPIKSEAPVPNPESSDRSDGAVSPPPNCSICLGKLVNTSFTDSCLHQFCFTCLLQWSKIKTECPLCKQTFKSIIHNVRSEEDYDQYHVDRELARLDLSYDLGHGTETATSHRFRYRTTVTGYPRRYPHVMPVVLNPEQVARREQLPSIAPQVSMAERLLRRASPGAYRRTIYRLGIWASPLPDAFGSFRECSVDIYRREPEELSRLIPWLNRELQVLLNNNSAYVAYALTVILEYLVQYDIRSQEFRDLLRPHLGEFTDHFVYELLNFARSNFDLVGYDQSVTYVPQGLSNEYVSNVLSPTSSSSSFGSDDPDIRVVDEAIDLRMNTEIPSVGPHTINLPGPSTVSQTFQLNVTRIAVPDVLTISSDFSSSDNDCEVIGYVKPRHERTPEIIELVSSDPEEIDISHIPNDTIEVLSSSLHEDDIQPSTSNHNSSGIKKRVSISSSSESDSDSDSDYVCKKSRAAYGSRSRKRAKRMSTRRRNGSMETRIRIRTTRNVSSSRENDLRKRGSKRNTQRAAKRRSSSSSSTSSTISTTTTTTTSSDSDSEAKHVNEKKSKGSRYSKRTSAKGRSHKDSIKKEARYSDISLTNVSSSESDEIGKNVKQSRIMRRSERRYLTSSSDLDTVRQERVTCTGTKAKKQQVSDTKDSSFYRSASRSSSASSYASQKDKKVNSRRRAPQRDASNDNELDKSNWPSKDVSRKDHESKYKTKNITWSSSEDDFRSRSQCSNYSSKSYTYKKKSKHKDKRKSKKRKRSTSRSRGSSNKSRSTRRHPG</sequence>
<evidence type="ECO:0000256" key="10">
    <source>
        <dbReference type="ARBA" id="ARBA00071236"/>
    </source>
</evidence>
<evidence type="ECO:0000313" key="19">
    <source>
        <dbReference type="RefSeq" id="XP_017884873.1"/>
    </source>
</evidence>
<dbReference type="SUPFAM" id="SSF57850">
    <property type="entry name" value="RING/U-box"/>
    <property type="match status" value="1"/>
</dbReference>
<evidence type="ECO:0000256" key="4">
    <source>
        <dbReference type="ARBA" id="ARBA00022723"/>
    </source>
</evidence>
<reference evidence="19" key="1">
    <citation type="submission" date="2025-08" db="UniProtKB">
        <authorList>
            <consortium name="RefSeq"/>
        </authorList>
    </citation>
    <scope>IDENTIFICATION</scope>
    <source>
        <tissue evidence="19">Whole body</tissue>
    </source>
</reference>
<evidence type="ECO:0000256" key="6">
    <source>
        <dbReference type="ARBA" id="ARBA00022786"/>
    </source>
</evidence>
<protein>
    <recommendedName>
        <fullName evidence="10">E3 ubiquitin-protein ligase Topors</fullName>
        <ecNumber evidence="2">2.3.2.27</ecNumber>
    </recommendedName>
    <alternativeName>
        <fullName evidence="11">RING-type E3 ubiquitin transferase Topors</fullName>
    </alternativeName>
    <alternativeName>
        <fullName evidence="13">SUMO1-protein E3 ligase Topors</fullName>
    </alternativeName>
    <alternativeName>
        <fullName evidence="12">Topoisomerase I-binding RING finger protein</fullName>
    </alternativeName>
    <alternativeName>
        <fullName evidence="14">Topoisomerase I-binding arginine/serine-rich protein</fullName>
    </alternativeName>
</protein>
<dbReference type="InterPro" id="IPR017907">
    <property type="entry name" value="Znf_RING_CS"/>
</dbReference>